<name>A0ABT1GZQ4_9NOCA</name>
<organism evidence="2 3">
    <name type="scientific">Williamsia serinedens</name>
    <dbReference type="NCBI Taxonomy" id="391736"/>
    <lineage>
        <taxon>Bacteria</taxon>
        <taxon>Bacillati</taxon>
        <taxon>Actinomycetota</taxon>
        <taxon>Actinomycetes</taxon>
        <taxon>Mycobacteriales</taxon>
        <taxon>Nocardiaceae</taxon>
        <taxon>Williamsia</taxon>
    </lineage>
</organism>
<dbReference type="Proteomes" id="UP001205740">
    <property type="component" value="Unassembled WGS sequence"/>
</dbReference>
<keyword evidence="3" id="KW-1185">Reference proteome</keyword>
<keyword evidence="1" id="KW-0732">Signal</keyword>
<dbReference type="Pfam" id="PF13365">
    <property type="entry name" value="Trypsin_2"/>
    <property type="match status" value="1"/>
</dbReference>
<dbReference type="SUPFAM" id="SSF50494">
    <property type="entry name" value="Trypsin-like serine proteases"/>
    <property type="match status" value="1"/>
</dbReference>
<evidence type="ECO:0008006" key="4">
    <source>
        <dbReference type="Google" id="ProtNLM"/>
    </source>
</evidence>
<feature type="chain" id="PRO_5046978958" description="Trypsin" evidence="1">
    <location>
        <begin position="22"/>
        <end position="237"/>
    </location>
</feature>
<evidence type="ECO:0000256" key="1">
    <source>
        <dbReference type="SAM" id="SignalP"/>
    </source>
</evidence>
<proteinExistence type="predicted"/>
<feature type="signal peptide" evidence="1">
    <location>
        <begin position="1"/>
        <end position="21"/>
    </location>
</feature>
<dbReference type="PROSITE" id="PS00134">
    <property type="entry name" value="TRYPSIN_HIS"/>
    <property type="match status" value="1"/>
</dbReference>
<dbReference type="EMBL" id="JAMTCG010000003">
    <property type="protein sequence ID" value="MCP2160476.1"/>
    <property type="molecule type" value="Genomic_DNA"/>
</dbReference>
<accession>A0ABT1GZQ4</accession>
<evidence type="ECO:0000313" key="3">
    <source>
        <dbReference type="Proteomes" id="UP001205740"/>
    </source>
</evidence>
<gene>
    <name evidence="2" type="ORF">LX12_001663</name>
</gene>
<reference evidence="2 3" key="1">
    <citation type="submission" date="2022-06" db="EMBL/GenBank/DDBJ databases">
        <title>Genomic Encyclopedia of Archaeal and Bacterial Type Strains, Phase II (KMG-II): from individual species to whole genera.</title>
        <authorList>
            <person name="Goeker M."/>
        </authorList>
    </citation>
    <scope>NUCLEOTIDE SEQUENCE [LARGE SCALE GENOMIC DNA]</scope>
    <source>
        <strain evidence="2 3">DSM 45037</strain>
    </source>
</reference>
<sequence length="237" mass="24548">MLVVLLVALMLCVGGAVTSNAEDVQANRRIGPVFIDGDSRHTCTAGVVHSLHGDLMVTAAHCLTGVRGPITVAPGYDRGQTPFGVWQVAAVYLDPSVAAEPDVLDFAVLRLQPRDGRSLESVTGRGWSVAPYRAGLRIRVVGYGAGEGDSPVGCRARTATVEGIPTIRCRGLVDGTSGSPWLSGRSVVGIVGGFRQGGCVSFISHSPPLLPRLAALVARADRGGPGDTPPDTSPDDC</sequence>
<dbReference type="InterPro" id="IPR009003">
    <property type="entry name" value="Peptidase_S1_PA"/>
</dbReference>
<dbReference type="InterPro" id="IPR043504">
    <property type="entry name" value="Peptidase_S1_PA_chymotrypsin"/>
</dbReference>
<protein>
    <recommendedName>
        <fullName evidence="4">Trypsin</fullName>
    </recommendedName>
</protein>
<dbReference type="InterPro" id="IPR018114">
    <property type="entry name" value="TRYPSIN_HIS"/>
</dbReference>
<dbReference type="Gene3D" id="2.40.10.10">
    <property type="entry name" value="Trypsin-like serine proteases"/>
    <property type="match status" value="1"/>
</dbReference>
<evidence type="ECO:0000313" key="2">
    <source>
        <dbReference type="EMBL" id="MCP2160476.1"/>
    </source>
</evidence>
<comment type="caution">
    <text evidence="2">The sequence shown here is derived from an EMBL/GenBank/DDBJ whole genome shotgun (WGS) entry which is preliminary data.</text>
</comment>